<feature type="region of interest" description="Disordered" evidence="1">
    <location>
        <begin position="332"/>
        <end position="371"/>
    </location>
</feature>
<feature type="compositionally biased region" description="Basic and acidic residues" evidence="1">
    <location>
        <begin position="1"/>
        <end position="14"/>
    </location>
</feature>
<feature type="region of interest" description="Disordered" evidence="1">
    <location>
        <begin position="156"/>
        <end position="177"/>
    </location>
</feature>
<name>A0A9P1G767_9DINO</name>
<feature type="region of interest" description="Disordered" evidence="1">
    <location>
        <begin position="214"/>
        <end position="303"/>
    </location>
</feature>
<gene>
    <name evidence="2" type="ORF">C1SCF055_LOCUS28573</name>
</gene>
<protein>
    <submittedName>
        <fullName evidence="2">Uncharacterized protein</fullName>
    </submittedName>
</protein>
<dbReference type="EMBL" id="CAMXCT010003133">
    <property type="protein sequence ID" value="CAI4002633.1"/>
    <property type="molecule type" value="Genomic_DNA"/>
</dbReference>
<accession>A0A9P1G767</accession>
<dbReference type="EMBL" id="CAMXCT020003133">
    <property type="protein sequence ID" value="CAL1156008.1"/>
    <property type="molecule type" value="Genomic_DNA"/>
</dbReference>
<reference evidence="3" key="2">
    <citation type="submission" date="2024-04" db="EMBL/GenBank/DDBJ databases">
        <authorList>
            <person name="Chen Y."/>
            <person name="Shah S."/>
            <person name="Dougan E. K."/>
            <person name="Thang M."/>
            <person name="Chan C."/>
        </authorList>
    </citation>
    <scope>NUCLEOTIDE SEQUENCE [LARGE SCALE GENOMIC DNA]</scope>
</reference>
<feature type="compositionally biased region" description="Low complexity" evidence="1">
    <location>
        <begin position="236"/>
        <end position="245"/>
    </location>
</feature>
<feature type="compositionally biased region" description="Low complexity" evidence="1">
    <location>
        <begin position="286"/>
        <end position="297"/>
    </location>
</feature>
<dbReference type="Proteomes" id="UP001152797">
    <property type="component" value="Unassembled WGS sequence"/>
</dbReference>
<dbReference type="AlphaFoldDB" id="A0A9P1G767"/>
<evidence type="ECO:0000313" key="3">
    <source>
        <dbReference type="EMBL" id="CAL1156008.1"/>
    </source>
</evidence>
<feature type="region of interest" description="Disordered" evidence="1">
    <location>
        <begin position="1"/>
        <end position="22"/>
    </location>
</feature>
<dbReference type="OrthoDB" id="446802at2759"/>
<feature type="region of interest" description="Disordered" evidence="1">
    <location>
        <begin position="82"/>
        <end position="101"/>
    </location>
</feature>
<evidence type="ECO:0000313" key="4">
    <source>
        <dbReference type="Proteomes" id="UP001152797"/>
    </source>
</evidence>
<feature type="compositionally biased region" description="Polar residues" evidence="1">
    <location>
        <begin position="362"/>
        <end position="371"/>
    </location>
</feature>
<keyword evidence="4" id="KW-1185">Reference proteome</keyword>
<proteinExistence type="predicted"/>
<evidence type="ECO:0000313" key="2">
    <source>
        <dbReference type="EMBL" id="CAI4002633.1"/>
    </source>
</evidence>
<comment type="caution">
    <text evidence="2">The sequence shown here is derived from an EMBL/GenBank/DDBJ whole genome shotgun (WGS) entry which is preliminary data.</text>
</comment>
<reference evidence="2" key="1">
    <citation type="submission" date="2022-10" db="EMBL/GenBank/DDBJ databases">
        <authorList>
            <person name="Chen Y."/>
            <person name="Dougan E. K."/>
            <person name="Chan C."/>
            <person name="Rhodes N."/>
            <person name="Thang M."/>
        </authorList>
    </citation>
    <scope>NUCLEOTIDE SEQUENCE</scope>
</reference>
<dbReference type="EMBL" id="CAMXCT030003133">
    <property type="protein sequence ID" value="CAL4789945.1"/>
    <property type="molecule type" value="Genomic_DNA"/>
</dbReference>
<evidence type="ECO:0000256" key="1">
    <source>
        <dbReference type="SAM" id="MobiDB-lite"/>
    </source>
</evidence>
<organism evidence="2">
    <name type="scientific">Cladocopium goreaui</name>
    <dbReference type="NCBI Taxonomy" id="2562237"/>
    <lineage>
        <taxon>Eukaryota</taxon>
        <taxon>Sar</taxon>
        <taxon>Alveolata</taxon>
        <taxon>Dinophyceae</taxon>
        <taxon>Suessiales</taxon>
        <taxon>Symbiodiniaceae</taxon>
        <taxon>Cladocopium</taxon>
    </lineage>
</organism>
<feature type="compositionally biased region" description="Polar residues" evidence="1">
    <location>
        <begin position="164"/>
        <end position="175"/>
    </location>
</feature>
<sequence length="371" mass="39152">MGDETTGERKDAKPADAMSEAAASALRTFRAAVAEVQRLSSAAEQEEGSAIDEEAMKSAKARLENAMKAATLAGVSESTLLEASAPEEAPEQPKVAEGDLKNGSKVEIHGLESEAGKQLNGQVGTITSFLEEKGRYQISLADKVVSIRPENLQLLPAASGGQKAPNQTGAESTFQVGDRVEVNGLESEAGRKLNERVGVTKEFLADKGRWTIEMEDTKEVVSVRPSNMSFVEKASEGSSSSSSSGSEKEQKPKKRKRSSANPEEALEAMLKGERVRSDKKKKSARDAGAAAAWAAQAHEADNGALKPGDVVEVHGLQSAGGKALKYEWFDNKVGRGQGPISSGAGHGKSAKSQARESEANRGQRSSSEASQ</sequence>